<proteinExistence type="predicted"/>
<organism evidence="1 2">
    <name type="scientific">Symbiodinium microadriaticum</name>
    <name type="common">Dinoflagellate</name>
    <name type="synonym">Zooxanthella microadriatica</name>
    <dbReference type="NCBI Taxonomy" id="2951"/>
    <lineage>
        <taxon>Eukaryota</taxon>
        <taxon>Sar</taxon>
        <taxon>Alveolata</taxon>
        <taxon>Dinophyceae</taxon>
        <taxon>Suessiales</taxon>
        <taxon>Symbiodiniaceae</taxon>
        <taxon>Symbiodinium</taxon>
    </lineage>
</organism>
<sequence length="264" mass="29137">MNDRLRMFGNNVERKVRTPLERNFHFRDCMLLPPPDSATRALLVVVATDLQLSRCASPYGNLLVLYSLIDLIGVKPVTHGGGHAAILANVLKLITCPASRLIAGEFLQSTQIIELPPHPSCSPARLPSFAPRTRHEAVACVGRNVVLSAVNMDVLLHSQSCPHATAWLTVVPTDVATSLPEIMQIALRRRLRLHLSLGSSKCGQDGHGCRRRLMPWGDHVLERTRTGVPARRASFAVCREAVVGTEDSALLRRLLVPPQRWVRL</sequence>
<evidence type="ECO:0000313" key="1">
    <source>
        <dbReference type="EMBL" id="OLQ08568.1"/>
    </source>
</evidence>
<dbReference type="EMBL" id="LSRX01000114">
    <property type="protein sequence ID" value="OLQ08568.1"/>
    <property type="molecule type" value="Genomic_DNA"/>
</dbReference>
<accession>A0A1Q9EMF4</accession>
<comment type="caution">
    <text evidence="1">The sequence shown here is derived from an EMBL/GenBank/DDBJ whole genome shotgun (WGS) entry which is preliminary data.</text>
</comment>
<name>A0A1Q9EMF4_SYMMI</name>
<dbReference type="AlphaFoldDB" id="A0A1Q9EMF4"/>
<protein>
    <submittedName>
        <fullName evidence="1">Uncharacterized protein</fullName>
    </submittedName>
</protein>
<evidence type="ECO:0000313" key="2">
    <source>
        <dbReference type="Proteomes" id="UP000186817"/>
    </source>
</evidence>
<reference evidence="1 2" key="1">
    <citation type="submission" date="2016-02" db="EMBL/GenBank/DDBJ databases">
        <title>Genome analysis of coral dinoflagellate symbionts highlights evolutionary adaptations to a symbiotic lifestyle.</title>
        <authorList>
            <person name="Aranda M."/>
            <person name="Li Y."/>
            <person name="Liew Y.J."/>
            <person name="Baumgarten S."/>
            <person name="Simakov O."/>
            <person name="Wilson M."/>
            <person name="Piel J."/>
            <person name="Ashoor H."/>
            <person name="Bougouffa S."/>
            <person name="Bajic V.B."/>
            <person name="Ryu T."/>
            <person name="Ravasi T."/>
            <person name="Bayer T."/>
            <person name="Micklem G."/>
            <person name="Kim H."/>
            <person name="Bhak J."/>
            <person name="Lajeunesse T.C."/>
            <person name="Voolstra C.R."/>
        </authorList>
    </citation>
    <scope>NUCLEOTIDE SEQUENCE [LARGE SCALE GENOMIC DNA]</scope>
    <source>
        <strain evidence="1 2">CCMP2467</strain>
    </source>
</reference>
<gene>
    <name evidence="1" type="ORF">AK812_SmicGene7921</name>
</gene>
<dbReference type="Proteomes" id="UP000186817">
    <property type="component" value="Unassembled WGS sequence"/>
</dbReference>
<keyword evidence="2" id="KW-1185">Reference proteome</keyword>